<dbReference type="InterPro" id="IPR029903">
    <property type="entry name" value="RmlD-like-bd"/>
</dbReference>
<gene>
    <name evidence="8" type="ORF">EBI00_05230</name>
</gene>
<comment type="caution">
    <text evidence="8">The sequence shown here is derived from an EMBL/GenBank/DDBJ whole genome shotgun (WGS) entry which is preliminary data.</text>
</comment>
<evidence type="ECO:0000256" key="6">
    <source>
        <dbReference type="RuleBase" id="RU364082"/>
    </source>
</evidence>
<dbReference type="Proteomes" id="UP000280507">
    <property type="component" value="Unassembled WGS sequence"/>
</dbReference>
<evidence type="ECO:0000256" key="4">
    <source>
        <dbReference type="ARBA" id="ARBA00017099"/>
    </source>
</evidence>
<evidence type="ECO:0000256" key="1">
    <source>
        <dbReference type="ARBA" id="ARBA00004781"/>
    </source>
</evidence>
<comment type="similarity">
    <text evidence="2 6">Belongs to the dTDP-4-dehydrorhamnose reductase family.</text>
</comment>
<dbReference type="RefSeq" id="WP_123094851.1">
    <property type="nucleotide sequence ID" value="NZ_RIZG01000002.1"/>
</dbReference>
<dbReference type="GO" id="GO:0008831">
    <property type="term" value="F:dTDP-4-dehydrorhamnose reductase activity"/>
    <property type="evidence" value="ECO:0007669"/>
    <property type="project" value="UniProtKB-EC"/>
</dbReference>
<dbReference type="EC" id="1.1.1.133" evidence="3 6"/>
<dbReference type="OrthoDB" id="9803892at2"/>
<evidence type="ECO:0000256" key="2">
    <source>
        <dbReference type="ARBA" id="ARBA00010944"/>
    </source>
</evidence>
<dbReference type="Gene3D" id="3.90.25.10">
    <property type="entry name" value="UDP-galactose 4-epimerase, domain 1"/>
    <property type="match status" value="1"/>
</dbReference>
<comment type="catalytic activity">
    <reaction evidence="5 6">
        <text>dTDP-beta-L-rhamnose + NADP(+) = dTDP-4-dehydro-beta-L-rhamnose + NADPH + H(+)</text>
        <dbReference type="Rhea" id="RHEA:21796"/>
        <dbReference type="ChEBI" id="CHEBI:15378"/>
        <dbReference type="ChEBI" id="CHEBI:57510"/>
        <dbReference type="ChEBI" id="CHEBI:57783"/>
        <dbReference type="ChEBI" id="CHEBI:58349"/>
        <dbReference type="ChEBI" id="CHEBI:62830"/>
        <dbReference type="EC" id="1.1.1.133"/>
    </reaction>
</comment>
<evidence type="ECO:0000313" key="9">
    <source>
        <dbReference type="Proteomes" id="UP000280507"/>
    </source>
</evidence>
<evidence type="ECO:0000313" key="8">
    <source>
        <dbReference type="EMBL" id="RNF52303.1"/>
    </source>
</evidence>
<dbReference type="Gene3D" id="3.40.50.720">
    <property type="entry name" value="NAD(P)-binding Rossmann-like Domain"/>
    <property type="match status" value="1"/>
</dbReference>
<dbReference type="InterPro" id="IPR005913">
    <property type="entry name" value="dTDP_dehydrorham_reduct"/>
</dbReference>
<dbReference type="SUPFAM" id="SSF51735">
    <property type="entry name" value="NAD(P)-binding Rossmann-fold domains"/>
    <property type="match status" value="1"/>
</dbReference>
<dbReference type="UniPathway" id="UPA00124"/>
<evidence type="ECO:0000256" key="5">
    <source>
        <dbReference type="ARBA" id="ARBA00048200"/>
    </source>
</evidence>
<dbReference type="PANTHER" id="PTHR10491:SF4">
    <property type="entry name" value="METHIONINE ADENOSYLTRANSFERASE 2 SUBUNIT BETA"/>
    <property type="match status" value="1"/>
</dbReference>
<feature type="domain" description="RmlD-like substrate binding" evidence="7">
    <location>
        <begin position="87"/>
        <end position="288"/>
    </location>
</feature>
<dbReference type="PANTHER" id="PTHR10491">
    <property type="entry name" value="DTDP-4-DEHYDRORHAMNOSE REDUCTASE"/>
    <property type="match status" value="1"/>
</dbReference>
<dbReference type="EMBL" id="RIZG01000002">
    <property type="protein sequence ID" value="RNF52303.1"/>
    <property type="molecule type" value="Genomic_DNA"/>
</dbReference>
<evidence type="ECO:0000256" key="3">
    <source>
        <dbReference type="ARBA" id="ARBA00012929"/>
    </source>
</evidence>
<sequence>MNNSQDINAPIRVLLLGSNTEVGSSLLSFSEGKPGFEWVCPDESMLLDRNQLPQLEAIKYDVVIDALSLRLALQDNYGKFQSTLEYLSKQTGKPLIMISSARVFSGSKDAPYAETDTPDSTDPYALALVKTESIVLSNPDNIVLRTGWLFSGKGDDFVCRTLGLIQDGVNLAYKDDLIGSPTPVSDLSRVVLSMVNQGHYGSQNTGIYHYCCAEEISWVGLVEAIVATSSQFNPKEQVDVEVITDSFLQIDDITIMKRQSLSCRRVFNHFGIKQRPWRSKLRTLVKQLCQASKSP</sequence>
<dbReference type="AlphaFoldDB" id="A0A3M8Q8E0"/>
<accession>A0A3M8Q8E0</accession>
<protein>
    <recommendedName>
        <fullName evidence="4 6">dTDP-4-dehydrorhamnose reductase</fullName>
        <ecNumber evidence="3 6">1.1.1.133</ecNumber>
    </recommendedName>
</protein>
<dbReference type="UniPathway" id="UPA00281"/>
<dbReference type="InterPro" id="IPR036291">
    <property type="entry name" value="NAD(P)-bd_dom_sf"/>
</dbReference>
<dbReference type="GO" id="GO:0019305">
    <property type="term" value="P:dTDP-rhamnose biosynthetic process"/>
    <property type="evidence" value="ECO:0007669"/>
    <property type="project" value="UniProtKB-UniPathway"/>
</dbReference>
<keyword evidence="6" id="KW-0521">NADP</keyword>
<comment type="function">
    <text evidence="6">Catalyzes the reduction of dTDP-6-deoxy-L-lyxo-4-hexulose to yield dTDP-L-rhamnose.</text>
</comment>
<dbReference type="GO" id="GO:0009243">
    <property type="term" value="P:O antigen biosynthetic process"/>
    <property type="evidence" value="ECO:0007669"/>
    <property type="project" value="UniProtKB-UniPathway"/>
</dbReference>
<comment type="cofactor">
    <cofactor evidence="6">
        <name>Mg(2+)</name>
        <dbReference type="ChEBI" id="CHEBI:18420"/>
    </cofactor>
    <text evidence="6">Binds 1 Mg(2+) ion per monomer.</text>
</comment>
<dbReference type="Pfam" id="PF04321">
    <property type="entry name" value="RmlD_sub_bind"/>
    <property type="match status" value="1"/>
</dbReference>
<organism evidence="8 9">
    <name type="scientific">Marinomonas hwangdonensis</name>
    <dbReference type="NCBI Taxonomy" id="1053647"/>
    <lineage>
        <taxon>Bacteria</taxon>
        <taxon>Pseudomonadati</taxon>
        <taxon>Pseudomonadota</taxon>
        <taxon>Gammaproteobacteria</taxon>
        <taxon>Oceanospirillales</taxon>
        <taxon>Oceanospirillaceae</taxon>
        <taxon>Marinomonas</taxon>
    </lineage>
</organism>
<keyword evidence="6" id="KW-0560">Oxidoreductase</keyword>
<name>A0A3M8Q8E0_9GAMM</name>
<keyword evidence="9" id="KW-1185">Reference proteome</keyword>
<evidence type="ECO:0000259" key="7">
    <source>
        <dbReference type="Pfam" id="PF04321"/>
    </source>
</evidence>
<comment type="pathway">
    <text evidence="1 6">Carbohydrate biosynthesis; dTDP-L-rhamnose biosynthesis.</text>
</comment>
<proteinExistence type="inferred from homology"/>
<reference evidence="8 9" key="1">
    <citation type="journal article" date="2012" name="Int. J. Syst. Evol. Microbiol.">
        <title>Marinomonas hwangdonensis sp. nov., isolated from seawater.</title>
        <authorList>
            <person name="Jung Y.T."/>
            <person name="Oh T.K."/>
            <person name="Yoon J.H."/>
        </authorList>
    </citation>
    <scope>NUCLEOTIDE SEQUENCE [LARGE SCALE GENOMIC DNA]</scope>
    <source>
        <strain evidence="8 9">HDW-15</strain>
    </source>
</reference>